<gene>
    <name evidence="2" type="ORF">Hypma_011253</name>
</gene>
<evidence type="ECO:0000313" key="2">
    <source>
        <dbReference type="EMBL" id="RDB21655.1"/>
    </source>
</evidence>
<feature type="region of interest" description="Disordered" evidence="1">
    <location>
        <begin position="1"/>
        <end position="25"/>
    </location>
</feature>
<proteinExistence type="predicted"/>
<sequence>MPNNQHQQFSTSSVNRISDLPPTPSVRRNRPCSRFLSAIGSLDRWPAAAWCSWQSIHWPKVNVGLINLQCSVNGVSESWGSKSISSNPDSMAPVPVYGTVLSASSYPNMSNKDYPNTAAQLTWFTFHYANFNSQRDPPHLVSSRLNVVSWNFITCADECCLGLHSELLDVPMKGGGGIWRTGGVKM</sequence>
<accession>A0A369JMN7</accession>
<dbReference type="Proteomes" id="UP000076154">
    <property type="component" value="Unassembled WGS sequence"/>
</dbReference>
<reference evidence="2" key="1">
    <citation type="submission" date="2018-04" db="EMBL/GenBank/DDBJ databases">
        <title>Whole genome sequencing of Hypsizygus marmoreus.</title>
        <authorList>
            <person name="Choi I.-G."/>
            <person name="Min B."/>
            <person name="Kim J.-G."/>
            <person name="Kim S."/>
            <person name="Oh Y.-L."/>
            <person name="Kong W.-S."/>
            <person name="Park H."/>
            <person name="Jeong J."/>
            <person name="Song E.-S."/>
        </authorList>
    </citation>
    <scope>NUCLEOTIDE SEQUENCE [LARGE SCALE GENOMIC DNA]</scope>
    <source>
        <strain evidence="2">51987-8</strain>
    </source>
</reference>
<protein>
    <submittedName>
        <fullName evidence="2">Uncharacterized protein</fullName>
    </submittedName>
</protein>
<dbReference type="EMBL" id="LUEZ02000054">
    <property type="protein sequence ID" value="RDB21655.1"/>
    <property type="molecule type" value="Genomic_DNA"/>
</dbReference>
<organism evidence="2 3">
    <name type="scientific">Hypsizygus marmoreus</name>
    <name type="common">White beech mushroom</name>
    <name type="synonym">Agaricus marmoreus</name>
    <dbReference type="NCBI Taxonomy" id="39966"/>
    <lineage>
        <taxon>Eukaryota</taxon>
        <taxon>Fungi</taxon>
        <taxon>Dikarya</taxon>
        <taxon>Basidiomycota</taxon>
        <taxon>Agaricomycotina</taxon>
        <taxon>Agaricomycetes</taxon>
        <taxon>Agaricomycetidae</taxon>
        <taxon>Agaricales</taxon>
        <taxon>Tricholomatineae</taxon>
        <taxon>Lyophyllaceae</taxon>
        <taxon>Hypsizygus</taxon>
    </lineage>
</organism>
<evidence type="ECO:0000256" key="1">
    <source>
        <dbReference type="SAM" id="MobiDB-lite"/>
    </source>
</evidence>
<dbReference type="AlphaFoldDB" id="A0A369JMN7"/>
<evidence type="ECO:0000313" key="3">
    <source>
        <dbReference type="Proteomes" id="UP000076154"/>
    </source>
</evidence>
<keyword evidence="3" id="KW-1185">Reference proteome</keyword>
<dbReference type="InParanoid" id="A0A369JMN7"/>
<name>A0A369JMN7_HYPMA</name>
<comment type="caution">
    <text evidence="2">The sequence shown here is derived from an EMBL/GenBank/DDBJ whole genome shotgun (WGS) entry which is preliminary data.</text>
</comment>
<feature type="compositionally biased region" description="Polar residues" evidence="1">
    <location>
        <begin position="1"/>
        <end position="16"/>
    </location>
</feature>